<keyword evidence="1" id="KW-0853">WD repeat</keyword>
<dbReference type="SMART" id="SM00320">
    <property type="entry name" value="WD40"/>
    <property type="match status" value="4"/>
</dbReference>
<feature type="region of interest" description="Disordered" evidence="3">
    <location>
        <begin position="988"/>
        <end position="1070"/>
    </location>
</feature>
<dbReference type="Gene3D" id="2.130.10.10">
    <property type="entry name" value="YVTN repeat-like/Quinoprotein amine dehydrogenase"/>
    <property type="match status" value="2"/>
</dbReference>
<reference evidence="4" key="1">
    <citation type="submission" date="2021-02" db="EMBL/GenBank/DDBJ databases">
        <authorList>
            <person name="Dougan E. K."/>
            <person name="Rhodes N."/>
            <person name="Thang M."/>
            <person name="Chan C."/>
        </authorList>
    </citation>
    <scope>NUCLEOTIDE SEQUENCE</scope>
</reference>
<feature type="compositionally biased region" description="Basic and acidic residues" evidence="3">
    <location>
        <begin position="1012"/>
        <end position="1028"/>
    </location>
</feature>
<dbReference type="OrthoDB" id="416161at2759"/>
<comment type="caution">
    <text evidence="4">The sequence shown here is derived from an EMBL/GenBank/DDBJ whole genome shotgun (WGS) entry which is preliminary data.</text>
</comment>
<dbReference type="Proteomes" id="UP000601435">
    <property type="component" value="Unassembled WGS sequence"/>
</dbReference>
<dbReference type="SUPFAM" id="SSF50978">
    <property type="entry name" value="WD40 repeat-like"/>
    <property type="match status" value="1"/>
</dbReference>
<dbReference type="InterPro" id="IPR015943">
    <property type="entry name" value="WD40/YVTN_repeat-like_dom_sf"/>
</dbReference>
<proteinExistence type="predicted"/>
<dbReference type="PROSITE" id="PS50294">
    <property type="entry name" value="WD_REPEATS_REGION"/>
    <property type="match status" value="1"/>
</dbReference>
<accession>A0A812WN42</accession>
<dbReference type="PROSITE" id="PS50082">
    <property type="entry name" value="WD_REPEATS_2"/>
    <property type="match status" value="1"/>
</dbReference>
<evidence type="ECO:0000256" key="1">
    <source>
        <dbReference type="PROSITE-ProRule" id="PRU00221"/>
    </source>
</evidence>
<feature type="region of interest" description="Disordered" evidence="3">
    <location>
        <begin position="386"/>
        <end position="450"/>
    </location>
</feature>
<organism evidence="4 5">
    <name type="scientific">Symbiodinium necroappetens</name>
    <dbReference type="NCBI Taxonomy" id="1628268"/>
    <lineage>
        <taxon>Eukaryota</taxon>
        <taxon>Sar</taxon>
        <taxon>Alveolata</taxon>
        <taxon>Dinophyceae</taxon>
        <taxon>Suessiales</taxon>
        <taxon>Symbiodiniaceae</taxon>
        <taxon>Symbiodinium</taxon>
    </lineage>
</organism>
<evidence type="ECO:0000256" key="2">
    <source>
        <dbReference type="SAM" id="Coils"/>
    </source>
</evidence>
<dbReference type="InterPro" id="IPR052993">
    <property type="entry name" value="CFA-57"/>
</dbReference>
<dbReference type="PANTHER" id="PTHR32215">
    <property type="entry name" value="CILIA- AND FLAGELLA-ASSOCIATED PROTEIN 57"/>
    <property type="match status" value="1"/>
</dbReference>
<name>A0A812WN42_9DINO</name>
<dbReference type="PANTHER" id="PTHR32215:SF0">
    <property type="entry name" value="CILIA- AND FLAGELLA-ASSOCIATED PROTEIN 57"/>
    <property type="match status" value="1"/>
</dbReference>
<sequence length="1305" mass="146175">MDMAVHRAILVTACSQDASLRVWDYEAGRCELCWQAPEEPTGLALHPFGFLLAVSFSDRIRFMEILAKDLKLFSELHVKNVHLLRFSHGGHLLAAAQSKLILVFSTCNFRKIATLRGHPREVSSMAFDPLDRTLVTLGEDGKVCEWSTETWNSLNEYGTHGEAAAVATSGEGLVWAGVAEVEKTSFRTFRQGMHQESEDYIMHPSEHLCSMQLYSRPSEVSILAGDKNGKLIAFCGLTGALRSATLGLHSDAITAVCISADGHTVATAGRDGAMFVLAADGISDTARPDSKSREGSMEVVMINRGDIQLRQDEIHDLTTRISTLKAQIEEDAARLQSECRARVEEARRQDQEKIQSLRNQYETLQQASTVKERDSLRKMKAMQALHVQAADDQEKAVSDSSEGCDSSDDVFTGSTPNSLPDDSDLLAGDDDGVMEHEAPMASEPDPPPTRALDDPLFEDKRASFTEELVKLLCLRHLQHQLQQDFPTRQAAAQLREFKRRHETASARSMQYNVSQYLEPERSQDMEHMVGAIRIMLEADTPENDLSWMQTLVTGPLPSQSLLLQAMQKAIYEGMQPTVGPRSANMVAGLATELAGNTLYLRSMRLLWPLVKADKQLQLQQWIISYRTTQGDEAQAEPAMAALDDQDQQKTEKARFARETGSNPILRQTAAFRAQVAALAETSPDTPTTTLLEQSWKIVTSHLPSVIAAPAQQKQSAVTALWKQRKLVSSLAAKLASLQSTHHSRHFQLTFAFWRAHQAMKHLQNTLRDQCRRRKRERINRLLEEAAGKPNSLPHIFQLLRAIAPKLPHRRVQFRADNGMPLSNKEALQSIHRYFYDLYNKLPDGSLADFPKPQEPFQVTGAELAAALAALPASKALPSHLPPAVLWKAASATTAGRDLDMLNHWLANMEQQPPDQWHIADIFLMPKPHKAIMAANLSGITFSVDLQKAFDCMSRLHSLQMSVQLSEEQQKEMLNAQDQANLMHRLMATPGATPSSLGTMVPPSPSMDLTTNELKRGSRGEASEPERRQGKGPKLPRSDNRSGGWDSRSSKDGWRDPWWQTAGQEEKEKDASKNAEVVELCYAMAQLVLRHEDQHNISRLESGFILFCQTKGMLSMVPDMFRATTVWQETKAAKPQEITLSLRSTLLQRFTTIWLQRLEACVATEEAKKEAVAMMILKEDGTVPYLQYNRTEMKLMIKEDREPLDFDEARRIIKELGDLALLPLTILRFHPLRKLVEEYQGDILPMTLQLGLRTPEADRCWQHCSRLAHSGVCRAVAMTMRGEKLGRTGLAVHIQVMMNKRSEPYV</sequence>
<protein>
    <submittedName>
        <fullName evidence="4">Cfap57 protein</fullName>
    </submittedName>
</protein>
<feature type="repeat" description="WD" evidence="1">
    <location>
        <begin position="115"/>
        <end position="156"/>
    </location>
</feature>
<gene>
    <name evidence="4" type="primary">Cfap57</name>
    <name evidence="4" type="ORF">SNEC2469_LOCUS19671</name>
</gene>
<feature type="coiled-coil region" evidence="2">
    <location>
        <begin position="325"/>
        <end position="374"/>
    </location>
</feature>
<keyword evidence="5" id="KW-1185">Reference proteome</keyword>
<dbReference type="Pfam" id="PF00400">
    <property type="entry name" value="WD40"/>
    <property type="match status" value="2"/>
</dbReference>
<evidence type="ECO:0000313" key="5">
    <source>
        <dbReference type="Proteomes" id="UP000601435"/>
    </source>
</evidence>
<dbReference type="InterPro" id="IPR036322">
    <property type="entry name" value="WD40_repeat_dom_sf"/>
</dbReference>
<keyword evidence="2" id="KW-0175">Coiled coil</keyword>
<dbReference type="InterPro" id="IPR001680">
    <property type="entry name" value="WD40_rpt"/>
</dbReference>
<evidence type="ECO:0000313" key="4">
    <source>
        <dbReference type="EMBL" id="CAE7683610.1"/>
    </source>
</evidence>
<feature type="compositionally biased region" description="Acidic residues" evidence="3">
    <location>
        <begin position="421"/>
        <end position="432"/>
    </location>
</feature>
<evidence type="ECO:0000256" key="3">
    <source>
        <dbReference type="SAM" id="MobiDB-lite"/>
    </source>
</evidence>
<dbReference type="EMBL" id="CAJNJA010033775">
    <property type="protein sequence ID" value="CAE7683610.1"/>
    <property type="molecule type" value="Genomic_DNA"/>
</dbReference>